<dbReference type="Pfam" id="PF13579">
    <property type="entry name" value="Glyco_trans_4_4"/>
    <property type="match status" value="1"/>
</dbReference>
<sequence length="450" mass="46791">MNVVVRHQAEALGALGHSVEILTRRSSPEQPAEMQLAPGVTLRFLSAGPAASVPKGDHEKFIDEFRMRMGTLGPYDVMHSHHWFSGMAGLPFAQHWGTPHVQSFHSIAADLSTPLSAGERPESPGRMAGEAWLARESDAVVAISEAEACTIVTRLGGQAERITVVPPGIDGVLFHPAAVDADAGDSDVRAAEGVSRFAAGLDAGSNSGLDAESGSGLDAGLAPDLVADQADAEGLATSQAEGRGYAVVAARLQPLKGIDLAIEAIAAVPDEMRPDLLVSGDASADFDGYVDELKELASQLGVLQHVRFVGPQSRVDLADLFRGARLVLVPSHSETYGLVALEAAASGVPVVAAASGGLREAVDDGVTGMVLDSRDPAVWAAAIADIVSNPETARRLSLAARERAEQFSWTRSAETLLEVYRGLLRAEGSADDGGSAGDTDPSSTDAESRS</sequence>
<proteinExistence type="predicted"/>
<keyword evidence="1" id="KW-0328">Glycosyltransferase</keyword>
<evidence type="ECO:0000256" key="2">
    <source>
        <dbReference type="ARBA" id="ARBA00022679"/>
    </source>
</evidence>
<keyword evidence="2" id="KW-0808">Transferase</keyword>
<feature type="domain" description="Glycosyltransferase subfamily 4-like N-terminal" evidence="5">
    <location>
        <begin position="1"/>
        <end position="168"/>
    </location>
</feature>
<evidence type="ECO:0000256" key="1">
    <source>
        <dbReference type="ARBA" id="ARBA00022676"/>
    </source>
</evidence>
<evidence type="ECO:0000259" key="4">
    <source>
        <dbReference type="Pfam" id="PF00534"/>
    </source>
</evidence>
<feature type="domain" description="Glycosyl transferase family 1" evidence="4">
    <location>
        <begin position="241"/>
        <end position="403"/>
    </location>
</feature>
<reference evidence="7" key="1">
    <citation type="journal article" date="2019" name="Int. J. Syst. Evol. Microbiol.">
        <title>The Global Catalogue of Microorganisms (GCM) 10K type strain sequencing project: providing services to taxonomists for standard genome sequencing and annotation.</title>
        <authorList>
            <consortium name="The Broad Institute Genomics Platform"/>
            <consortium name="The Broad Institute Genome Sequencing Center for Infectious Disease"/>
            <person name="Wu L."/>
            <person name="Ma J."/>
        </authorList>
    </citation>
    <scope>NUCLEOTIDE SEQUENCE [LARGE SCALE GENOMIC DNA]</scope>
    <source>
        <strain evidence="7">JCM 17021</strain>
    </source>
</reference>
<dbReference type="Pfam" id="PF00534">
    <property type="entry name" value="Glycos_transf_1"/>
    <property type="match status" value="1"/>
</dbReference>
<evidence type="ECO:0000313" key="6">
    <source>
        <dbReference type="EMBL" id="GAA3893121.1"/>
    </source>
</evidence>
<dbReference type="InterPro" id="IPR028098">
    <property type="entry name" value="Glyco_trans_4-like_N"/>
</dbReference>
<comment type="caution">
    <text evidence="6">The sequence shown here is derived from an EMBL/GenBank/DDBJ whole genome shotgun (WGS) entry which is preliminary data.</text>
</comment>
<protein>
    <submittedName>
        <fullName evidence="6">Glycosyltransferase</fullName>
    </submittedName>
</protein>
<accession>A0ABP7L1A3</accession>
<dbReference type="InterPro" id="IPR001296">
    <property type="entry name" value="Glyco_trans_1"/>
</dbReference>
<name>A0ABP7L1A3_9MICO</name>
<gene>
    <name evidence="6" type="ORF">GCM10022381_38510</name>
</gene>
<evidence type="ECO:0000313" key="7">
    <source>
        <dbReference type="Proteomes" id="UP001501803"/>
    </source>
</evidence>
<keyword evidence="7" id="KW-1185">Reference proteome</keyword>
<feature type="compositionally biased region" description="Low complexity" evidence="3">
    <location>
        <begin position="437"/>
        <end position="450"/>
    </location>
</feature>
<evidence type="ECO:0000259" key="5">
    <source>
        <dbReference type="Pfam" id="PF13579"/>
    </source>
</evidence>
<evidence type="ECO:0000256" key="3">
    <source>
        <dbReference type="SAM" id="MobiDB-lite"/>
    </source>
</evidence>
<feature type="region of interest" description="Disordered" evidence="3">
    <location>
        <begin position="427"/>
        <end position="450"/>
    </location>
</feature>
<organism evidence="6 7">
    <name type="scientific">Leifsonia kafniensis</name>
    <dbReference type="NCBI Taxonomy" id="475957"/>
    <lineage>
        <taxon>Bacteria</taxon>
        <taxon>Bacillati</taxon>
        <taxon>Actinomycetota</taxon>
        <taxon>Actinomycetes</taxon>
        <taxon>Micrococcales</taxon>
        <taxon>Microbacteriaceae</taxon>
        <taxon>Leifsonia</taxon>
    </lineage>
</organism>
<dbReference type="EMBL" id="BAABCN010000017">
    <property type="protein sequence ID" value="GAA3893121.1"/>
    <property type="molecule type" value="Genomic_DNA"/>
</dbReference>
<dbReference type="SUPFAM" id="SSF53756">
    <property type="entry name" value="UDP-Glycosyltransferase/glycogen phosphorylase"/>
    <property type="match status" value="1"/>
</dbReference>
<dbReference type="PANTHER" id="PTHR12526">
    <property type="entry name" value="GLYCOSYLTRANSFERASE"/>
    <property type="match status" value="1"/>
</dbReference>
<dbReference type="Gene3D" id="3.40.50.2000">
    <property type="entry name" value="Glycogen Phosphorylase B"/>
    <property type="match status" value="3"/>
</dbReference>
<dbReference type="PANTHER" id="PTHR12526:SF510">
    <property type="entry name" value="D-INOSITOL 3-PHOSPHATE GLYCOSYLTRANSFERASE"/>
    <property type="match status" value="1"/>
</dbReference>
<dbReference type="Proteomes" id="UP001501803">
    <property type="component" value="Unassembled WGS sequence"/>
</dbReference>